<sequence>MSLNKKNIHKIDSSAEIIILNKTKNLEQNQEELLENINFYEKSFNTYFDIKNNILYVSCLKFKKENIKTAFCTAIRFFKNLKIENLKINITQAKKELELQTIVEGLVLGNYEFLKYKSSNEKEKIKNINICTKSSSKTKEELEIELKKAFIICNSVNFTKDIVNNSPQDYYPQIMADDALKIAEKHKNIECKIFGEDYLKQKGMNALYSVGIASPHESKLIHLTYKVKNPIAKIILVGKGVTYDTGGMSLKRGDGMVSMKCDKAGAASIMGVIQALGSLELPFEVHGILGAVENMIGGDAYKPGDILKAANSKTIEVTNTDAEGRLVLADCLVYAQKNIQDFDYIFDLATLTGASIGAFGGYTTAVMGYNEKTKKKILKASKKSGELVGFLPFNDYLEKLLESQVADFVNTSANKNGAAITASLFLSKFIKNKNKKKWLHFDIAGPSYRQENWAYHSYGATGVAIRLLIKFMEDLKK</sequence>
<dbReference type="EC" id="3.4.11.1" evidence="8"/>
<feature type="binding site" evidence="8">
    <location>
        <position position="323"/>
    </location>
    <ligand>
        <name>Mn(2+)</name>
        <dbReference type="ChEBI" id="CHEBI:29035"/>
        <label>2</label>
    </ligand>
</feature>
<dbReference type="EC" id="3.4.11.10" evidence="8"/>
<gene>
    <name evidence="8" type="primary">pepA</name>
    <name evidence="10" type="ORF">B0174_01745</name>
</gene>
<dbReference type="Gene3D" id="3.40.630.10">
    <property type="entry name" value="Zn peptidases"/>
    <property type="match status" value="1"/>
</dbReference>
<keyword evidence="4 8" id="KW-0031">Aminopeptidase</keyword>
<dbReference type="NCBIfam" id="NF002081">
    <property type="entry name" value="PRK00913.3-3"/>
    <property type="match status" value="1"/>
</dbReference>
<dbReference type="SUPFAM" id="SSF52949">
    <property type="entry name" value="Macro domain-like"/>
    <property type="match status" value="1"/>
</dbReference>
<feature type="active site" evidence="8">
    <location>
        <position position="251"/>
    </location>
</feature>
<keyword evidence="6 8" id="KW-0378">Hydrolase</keyword>
<evidence type="ECO:0000313" key="11">
    <source>
        <dbReference type="Proteomes" id="UP000251135"/>
    </source>
</evidence>
<comment type="similarity">
    <text evidence="3 8">Belongs to the peptidase M17 family.</text>
</comment>
<dbReference type="GO" id="GO:0005737">
    <property type="term" value="C:cytoplasm"/>
    <property type="evidence" value="ECO:0007669"/>
    <property type="project" value="UniProtKB-SubCell"/>
</dbReference>
<dbReference type="GO" id="GO:0030145">
    <property type="term" value="F:manganese ion binding"/>
    <property type="evidence" value="ECO:0007669"/>
    <property type="project" value="UniProtKB-UniRule"/>
</dbReference>
<feature type="binding site" evidence="8">
    <location>
        <position position="262"/>
    </location>
    <ligand>
        <name>Mn(2+)</name>
        <dbReference type="ChEBI" id="CHEBI:29035"/>
        <label>2</label>
    </ligand>
</feature>
<dbReference type="EMBL" id="MUXE01000002">
    <property type="protein sequence ID" value="PUE66158.1"/>
    <property type="molecule type" value="Genomic_DNA"/>
</dbReference>
<reference evidence="10 11" key="1">
    <citation type="submission" date="2017-02" db="EMBL/GenBank/DDBJ databases">
        <title>Arcobacter caeni sp. nov, a new Arcobacter species isolated from reclaimed water.</title>
        <authorList>
            <person name="Figueras M.J."/>
            <person name="Perez-Cataluna A."/>
            <person name="Salas-Masso N."/>
        </authorList>
    </citation>
    <scope>NUCLEOTIDE SEQUENCE [LARGE SCALE GENOMIC DNA]</scope>
    <source>
        <strain evidence="10 11">RW17-10</strain>
    </source>
</reference>
<keyword evidence="8" id="KW-0963">Cytoplasm</keyword>
<feature type="binding site" evidence="8">
    <location>
        <position position="239"/>
    </location>
    <ligand>
        <name>Mn(2+)</name>
        <dbReference type="ChEBI" id="CHEBI:29035"/>
        <label>2</label>
    </ligand>
</feature>
<evidence type="ECO:0000256" key="6">
    <source>
        <dbReference type="ARBA" id="ARBA00022801"/>
    </source>
</evidence>
<evidence type="ECO:0000256" key="2">
    <source>
        <dbReference type="ARBA" id="ARBA00000967"/>
    </source>
</evidence>
<comment type="catalytic activity">
    <reaction evidence="1 8">
        <text>Release of an N-terminal amino acid, Xaa-|-Yaa-, in which Xaa is preferably Leu, but may be other amino acids including Pro although not Arg or Lys, and Yaa may be Pro. Amino acid amides and methyl esters are also readily hydrolyzed, but rates on arylamides are exceedingly low.</text>
        <dbReference type="EC" id="3.4.11.1"/>
    </reaction>
</comment>
<evidence type="ECO:0000259" key="9">
    <source>
        <dbReference type="PROSITE" id="PS00631"/>
    </source>
</evidence>
<keyword evidence="8" id="KW-0479">Metal-binding</keyword>
<evidence type="ECO:0000256" key="3">
    <source>
        <dbReference type="ARBA" id="ARBA00009528"/>
    </source>
</evidence>
<proteinExistence type="inferred from homology"/>
<dbReference type="AlphaFoldDB" id="A0A363D4A4"/>
<dbReference type="PANTHER" id="PTHR11963:SF23">
    <property type="entry name" value="CYTOSOL AMINOPEPTIDASE"/>
    <property type="match status" value="1"/>
</dbReference>
<dbReference type="HAMAP" id="MF_00181">
    <property type="entry name" value="Cytosol_peptidase_M17"/>
    <property type="match status" value="1"/>
</dbReference>
<dbReference type="GO" id="GO:0006508">
    <property type="term" value="P:proteolysis"/>
    <property type="evidence" value="ECO:0007669"/>
    <property type="project" value="UniProtKB-KW"/>
</dbReference>
<name>A0A363D4A4_9BACT</name>
<dbReference type="Pfam" id="PF02789">
    <property type="entry name" value="Peptidase_M17_N"/>
    <property type="match status" value="1"/>
</dbReference>
<evidence type="ECO:0000256" key="7">
    <source>
        <dbReference type="ARBA" id="ARBA00023211"/>
    </source>
</evidence>
<organism evidence="10 11">
    <name type="scientific">Arcobacter caeni</name>
    <dbReference type="NCBI Taxonomy" id="1912877"/>
    <lineage>
        <taxon>Bacteria</taxon>
        <taxon>Pseudomonadati</taxon>
        <taxon>Campylobacterota</taxon>
        <taxon>Epsilonproteobacteria</taxon>
        <taxon>Campylobacterales</taxon>
        <taxon>Arcobacteraceae</taxon>
        <taxon>Arcobacter</taxon>
    </lineage>
</organism>
<feature type="domain" description="Cytosol aminopeptidase" evidence="9">
    <location>
        <begin position="319"/>
        <end position="326"/>
    </location>
</feature>
<keyword evidence="7 8" id="KW-0464">Manganese</keyword>
<dbReference type="CDD" id="cd00433">
    <property type="entry name" value="Peptidase_M17"/>
    <property type="match status" value="1"/>
</dbReference>
<comment type="catalytic activity">
    <reaction evidence="2 8">
        <text>Release of an N-terminal amino acid, preferentially leucine, but not glutamic or aspartic acids.</text>
        <dbReference type="EC" id="3.4.11.10"/>
    </reaction>
</comment>
<comment type="function">
    <text evidence="8">Presumably involved in the processing and regular turnover of intracellular proteins. Catalyzes the removal of unsubstituted N-terminal amino acids from various peptides.</text>
</comment>
<evidence type="ECO:0000313" key="10">
    <source>
        <dbReference type="EMBL" id="PUE66158.1"/>
    </source>
</evidence>
<accession>A0A363D4A4</accession>
<evidence type="ECO:0000256" key="5">
    <source>
        <dbReference type="ARBA" id="ARBA00022670"/>
    </source>
</evidence>
<comment type="cofactor">
    <cofactor evidence="8">
        <name>Mn(2+)</name>
        <dbReference type="ChEBI" id="CHEBI:29035"/>
    </cofactor>
    <text evidence="8">Binds 2 manganese ions per subunit.</text>
</comment>
<dbReference type="Gene3D" id="3.40.220.10">
    <property type="entry name" value="Leucine Aminopeptidase, subunit E, domain 1"/>
    <property type="match status" value="1"/>
</dbReference>
<feature type="binding site" evidence="8">
    <location>
        <position position="244"/>
    </location>
    <ligand>
        <name>Mn(2+)</name>
        <dbReference type="ChEBI" id="CHEBI:29035"/>
        <label>2</label>
    </ligand>
</feature>
<comment type="subcellular location">
    <subcellularLocation>
        <location evidence="8">Cytoplasm</location>
    </subcellularLocation>
</comment>
<dbReference type="InterPro" id="IPR043472">
    <property type="entry name" value="Macro_dom-like"/>
</dbReference>
<feature type="binding site" evidence="8">
    <location>
        <position position="323"/>
    </location>
    <ligand>
        <name>Mn(2+)</name>
        <dbReference type="ChEBI" id="CHEBI:29035"/>
        <label>1</label>
    </ligand>
</feature>
<feature type="binding site" evidence="8">
    <location>
        <position position="321"/>
    </location>
    <ligand>
        <name>Mn(2+)</name>
        <dbReference type="ChEBI" id="CHEBI:29035"/>
        <label>1</label>
    </ligand>
</feature>
<keyword evidence="11" id="KW-1185">Reference proteome</keyword>
<dbReference type="PANTHER" id="PTHR11963">
    <property type="entry name" value="LEUCINE AMINOPEPTIDASE-RELATED"/>
    <property type="match status" value="1"/>
</dbReference>
<dbReference type="InterPro" id="IPR011356">
    <property type="entry name" value="Leucine_aapep/pepB"/>
</dbReference>
<dbReference type="InterPro" id="IPR008283">
    <property type="entry name" value="Peptidase_M17_N"/>
</dbReference>
<dbReference type="GO" id="GO:0070006">
    <property type="term" value="F:metalloaminopeptidase activity"/>
    <property type="evidence" value="ECO:0007669"/>
    <property type="project" value="InterPro"/>
</dbReference>
<dbReference type="Proteomes" id="UP000251135">
    <property type="component" value="Unassembled WGS sequence"/>
</dbReference>
<protein>
    <recommendedName>
        <fullName evidence="8">Probable cytosol aminopeptidase</fullName>
        <ecNumber evidence="8">3.4.11.1</ecNumber>
    </recommendedName>
    <alternativeName>
        <fullName evidence="8">Leucine aminopeptidase</fullName>
        <shortName evidence="8">LAP</shortName>
        <ecNumber evidence="8">3.4.11.10</ecNumber>
    </alternativeName>
    <alternativeName>
        <fullName evidence="8">Leucyl aminopeptidase</fullName>
    </alternativeName>
</protein>
<feature type="active site" evidence="8">
    <location>
        <position position="325"/>
    </location>
</feature>
<feature type="binding site" evidence="8">
    <location>
        <position position="244"/>
    </location>
    <ligand>
        <name>Mn(2+)</name>
        <dbReference type="ChEBI" id="CHEBI:29035"/>
        <label>1</label>
    </ligand>
</feature>
<evidence type="ECO:0000256" key="8">
    <source>
        <dbReference type="HAMAP-Rule" id="MF_00181"/>
    </source>
</evidence>
<dbReference type="SUPFAM" id="SSF53187">
    <property type="entry name" value="Zn-dependent exopeptidases"/>
    <property type="match status" value="1"/>
</dbReference>
<keyword evidence="5 8" id="KW-0645">Protease</keyword>
<dbReference type="InterPro" id="IPR023042">
    <property type="entry name" value="Peptidase_M17_leu_NH2_pept"/>
</dbReference>
<dbReference type="PRINTS" id="PR00481">
    <property type="entry name" value="LAMNOPPTDASE"/>
</dbReference>
<dbReference type="PROSITE" id="PS00631">
    <property type="entry name" value="CYTOSOL_AP"/>
    <property type="match status" value="1"/>
</dbReference>
<dbReference type="InterPro" id="IPR000819">
    <property type="entry name" value="Peptidase_M17_C"/>
</dbReference>
<comment type="caution">
    <text evidence="10">The sequence shown here is derived from an EMBL/GenBank/DDBJ whole genome shotgun (WGS) entry which is preliminary data.</text>
</comment>
<evidence type="ECO:0000256" key="4">
    <source>
        <dbReference type="ARBA" id="ARBA00022438"/>
    </source>
</evidence>
<dbReference type="Pfam" id="PF00883">
    <property type="entry name" value="Peptidase_M17"/>
    <property type="match status" value="1"/>
</dbReference>
<evidence type="ECO:0000256" key="1">
    <source>
        <dbReference type="ARBA" id="ARBA00000135"/>
    </source>
</evidence>